<dbReference type="GO" id="GO:0005886">
    <property type="term" value="C:plasma membrane"/>
    <property type="evidence" value="ECO:0007669"/>
    <property type="project" value="InterPro"/>
</dbReference>
<proteinExistence type="predicted"/>
<protein>
    <submittedName>
        <fullName evidence="6">UPF0314 protein</fullName>
    </submittedName>
</protein>
<dbReference type="Pfam" id="PF10755">
    <property type="entry name" value="DUF2585"/>
    <property type="match status" value="1"/>
</dbReference>
<dbReference type="RefSeq" id="WP_159805523.1">
    <property type="nucleotide sequence ID" value="NZ_BLJE01000002.1"/>
</dbReference>
<evidence type="ECO:0000256" key="1">
    <source>
        <dbReference type="ARBA" id="ARBA00022475"/>
    </source>
</evidence>
<dbReference type="OrthoDB" id="9811954at2"/>
<dbReference type="Proteomes" id="UP000436822">
    <property type="component" value="Unassembled WGS sequence"/>
</dbReference>
<evidence type="ECO:0000256" key="3">
    <source>
        <dbReference type="ARBA" id="ARBA00022989"/>
    </source>
</evidence>
<dbReference type="EMBL" id="BLJE01000002">
    <property type="protein sequence ID" value="GFE64383.1"/>
    <property type="molecule type" value="Genomic_DNA"/>
</dbReference>
<reference evidence="6 7" key="1">
    <citation type="submission" date="2019-12" db="EMBL/GenBank/DDBJ databases">
        <title>Litoreibacter badius sp. nov., a novel bacteriochlorophyll a-containing bacterium in the genus Litoreibacter.</title>
        <authorList>
            <person name="Kanamuro M."/>
            <person name="Takabe Y."/>
            <person name="Mori K."/>
            <person name="Takaichi S."/>
            <person name="Hanada S."/>
        </authorList>
    </citation>
    <scope>NUCLEOTIDE SEQUENCE [LARGE SCALE GENOMIC DNA]</scope>
    <source>
        <strain evidence="6 7">K6</strain>
    </source>
</reference>
<name>A0A6N6JDF3_9RHOB</name>
<evidence type="ECO:0000256" key="5">
    <source>
        <dbReference type="SAM" id="Phobius"/>
    </source>
</evidence>
<keyword evidence="2 5" id="KW-0812">Transmembrane</keyword>
<evidence type="ECO:0000313" key="7">
    <source>
        <dbReference type="Proteomes" id="UP000436822"/>
    </source>
</evidence>
<accession>A0A6N6JDF3</accession>
<evidence type="ECO:0000256" key="4">
    <source>
        <dbReference type="ARBA" id="ARBA00023136"/>
    </source>
</evidence>
<keyword evidence="7" id="KW-1185">Reference proteome</keyword>
<gene>
    <name evidence="6" type="ORF">KIN_14570</name>
</gene>
<evidence type="ECO:0000313" key="6">
    <source>
        <dbReference type="EMBL" id="GFE64383.1"/>
    </source>
</evidence>
<sequence>MTRKALPYWITFGVIVATAAILLWMGRIPMCKCGYIKLLHLETMSSENSQHIADWYTPSHLLHGFIFYAILWAVAQRITVGWRLVIATLVEAAWEIAENTDAVINRYREVTIALDYYGDSVLNSVFDILAMLLGFWLALRLPVWASVAIVIIAEVVVMYFIRDGLALNVIMLLYPLDIIREWQAAG</sequence>
<feature type="transmembrane region" description="Helical" evidence="5">
    <location>
        <begin position="6"/>
        <end position="25"/>
    </location>
</feature>
<keyword evidence="1" id="KW-1003">Cell membrane</keyword>
<dbReference type="NCBIfam" id="NF002099">
    <property type="entry name" value="PRK00944.1"/>
    <property type="match status" value="1"/>
</dbReference>
<keyword evidence="3 5" id="KW-1133">Transmembrane helix</keyword>
<keyword evidence="4 5" id="KW-0472">Membrane</keyword>
<dbReference type="AlphaFoldDB" id="A0A6N6JDF3"/>
<feature type="transmembrane region" description="Helical" evidence="5">
    <location>
        <begin position="116"/>
        <end position="137"/>
    </location>
</feature>
<organism evidence="6 7">
    <name type="scientific">Litoreibacter roseus</name>
    <dbReference type="NCBI Taxonomy" id="2601869"/>
    <lineage>
        <taxon>Bacteria</taxon>
        <taxon>Pseudomonadati</taxon>
        <taxon>Pseudomonadota</taxon>
        <taxon>Alphaproteobacteria</taxon>
        <taxon>Rhodobacterales</taxon>
        <taxon>Roseobacteraceae</taxon>
        <taxon>Litoreibacter</taxon>
    </lineage>
</organism>
<comment type="caution">
    <text evidence="6">The sequence shown here is derived from an EMBL/GenBank/DDBJ whole genome shotgun (WGS) entry which is preliminary data.</text>
</comment>
<dbReference type="InterPro" id="IPR019691">
    <property type="entry name" value="DUF2585"/>
</dbReference>
<feature type="transmembrane region" description="Helical" evidence="5">
    <location>
        <begin position="143"/>
        <end position="161"/>
    </location>
</feature>
<evidence type="ECO:0000256" key="2">
    <source>
        <dbReference type="ARBA" id="ARBA00022692"/>
    </source>
</evidence>